<evidence type="ECO:0000313" key="1">
    <source>
        <dbReference type="EMBL" id="ADZ81452.1"/>
    </source>
</evidence>
<sequence>MKRKNELKNEGDKRIKSEEELEEKRIENVTRIYENVNSGNFSRLIDKVAFILNFYPNARNSDVELAYNFWSHFENDIYQDGNINKYKMFNLTKITSLTRARAKIQNEYKIFLADLEIRKSRRRLRDAFSDESIQDKPHEYSYQVYADESGKNEQYLIVGSIWLFSFGPTMLKKQQELFQWKKDNNINYEFHFKDLKNNSLNNYKRFVEKFIGLNPDIGFKAIVVERKGIADVYGAIEDLTTHLIFQGVNQENNSGRAPLPRNIMLTVDKDEVGKDLIKMENIKERLRAQNIEGLRLLNFTPEDSLKNEYLQMTDLVTASLNRIINFPDKQTAKDEFARHLLSLLKVDLEVFKTENYNKSLVQPDNSVVISLK</sequence>
<organism evidence="1">
    <name type="scientific">Sphingobacterium sp. (strain 21)</name>
    <dbReference type="NCBI Taxonomy" id="743722"/>
    <lineage>
        <taxon>Bacteria</taxon>
        <taxon>Pseudomonadati</taxon>
        <taxon>Bacteroidota</taxon>
        <taxon>Sphingobacteriia</taxon>
        <taxon>Sphingobacteriales</taxon>
        <taxon>Sphingobacteriaceae</taxon>
        <taxon>Sphingobacterium</taxon>
    </lineage>
</organism>
<proteinExistence type="predicted"/>
<dbReference type="AlphaFoldDB" id="F4C9R7"/>
<dbReference type="KEGG" id="shg:Sph21_4947"/>
<reference evidence="1" key="1">
    <citation type="submission" date="2011-03" db="EMBL/GenBank/DDBJ databases">
        <title>Complete sequence of Sphingobacterium sp. 21.</title>
        <authorList>
            <consortium name="US DOE Joint Genome Institute"/>
            <person name="Lucas S."/>
            <person name="Copeland A."/>
            <person name="Lapidus A."/>
            <person name="Cheng J.-F."/>
            <person name="Goodwin L."/>
            <person name="Pitluck S."/>
            <person name="Davenport K."/>
            <person name="Detter J.C."/>
            <person name="Han C."/>
            <person name="Tapia R."/>
            <person name="Land M."/>
            <person name="Hauser L."/>
            <person name="Kyrpides N."/>
            <person name="Ivanova N."/>
            <person name="Ovchinnikova G."/>
            <person name="Pagani I."/>
            <person name="Siebers A.K."/>
            <person name="Allgaier M."/>
            <person name="Thelen M.P."/>
            <person name="Hugenholtz P."/>
            <person name="Woyke T."/>
        </authorList>
    </citation>
    <scope>NUCLEOTIDE SEQUENCE</scope>
    <source>
        <strain evidence="1">21</strain>
    </source>
</reference>
<name>F4C9R7_SPHS2</name>
<dbReference type="PATRIC" id="fig|743722.3.peg.5244"/>
<dbReference type="eggNOG" id="ENOG502ZCQ2">
    <property type="taxonomic scope" value="Bacteria"/>
</dbReference>
<dbReference type="HOGENOM" id="CLU_745228_0_0_10"/>
<dbReference type="EMBL" id="CP002584">
    <property type="protein sequence ID" value="ADZ81452.1"/>
    <property type="molecule type" value="Genomic_DNA"/>
</dbReference>
<evidence type="ECO:0008006" key="2">
    <source>
        <dbReference type="Google" id="ProtNLM"/>
    </source>
</evidence>
<gene>
    <name evidence="1" type="ordered locus">Sph21_4947</name>
</gene>
<dbReference type="STRING" id="743722.Sph21_4947"/>
<dbReference type="OrthoDB" id="8558788at2"/>
<accession>F4C9R7</accession>
<protein>
    <recommendedName>
        <fullName evidence="2">DUF3800 domain-containing protein</fullName>
    </recommendedName>
</protein>